<accession>A0A9X2FCY6</accession>
<proteinExistence type="predicted"/>
<sequence>MRTIKTAAVVVLAAWIGFATPVLAKKGGNGNGGGGGDDGGTTVPNAPGEIAVSDNDFTSEMSLDGTAYQPTLAPADADPSNLTFANGERWYLTTKVTRTLPMFEDGVQTDVVEWVDVFAVNSLTGQQIQLTDFAAAGWYVDYRSLTWARDGQDSYIACALFDESRYLVVVDGELGFEVTDYEYAPTPLVLIPYSSTAVDNAYRAGLPMPLITSTAATILPHAPVGSGGSGSYLAREFSVSADGVTGAYMTLDFIYRETVIFDVPTGATLAVIPDARDPSWSPDGSKLVFATRDTVNVFDTLSGVTTVLQTDIKREQSNFWNPEFSPDGNYILYSSQHPQGKDISFEAQVMNSDGSDRVQVDTRFREATRWVSD</sequence>
<evidence type="ECO:0000313" key="4">
    <source>
        <dbReference type="Proteomes" id="UP001155241"/>
    </source>
</evidence>
<dbReference type="AlphaFoldDB" id="A0A9X2FCY6"/>
<name>A0A9X2FCY6_9BACT</name>
<dbReference type="Proteomes" id="UP001155241">
    <property type="component" value="Unassembled WGS sequence"/>
</dbReference>
<feature type="compositionally biased region" description="Gly residues" evidence="1">
    <location>
        <begin position="27"/>
        <end position="39"/>
    </location>
</feature>
<evidence type="ECO:0000313" key="3">
    <source>
        <dbReference type="EMBL" id="MCO6045933.1"/>
    </source>
</evidence>
<dbReference type="InterPro" id="IPR011659">
    <property type="entry name" value="WD40"/>
</dbReference>
<keyword evidence="2" id="KW-0732">Signal</keyword>
<organism evidence="3 4">
    <name type="scientific">Aeoliella straminimaris</name>
    <dbReference type="NCBI Taxonomy" id="2954799"/>
    <lineage>
        <taxon>Bacteria</taxon>
        <taxon>Pseudomonadati</taxon>
        <taxon>Planctomycetota</taxon>
        <taxon>Planctomycetia</taxon>
        <taxon>Pirellulales</taxon>
        <taxon>Lacipirellulaceae</taxon>
        <taxon>Aeoliella</taxon>
    </lineage>
</organism>
<dbReference type="Gene3D" id="2.120.10.30">
    <property type="entry name" value="TolB, C-terminal domain"/>
    <property type="match status" value="1"/>
</dbReference>
<dbReference type="SUPFAM" id="SSF82171">
    <property type="entry name" value="DPP6 N-terminal domain-like"/>
    <property type="match status" value="1"/>
</dbReference>
<feature type="chain" id="PRO_5040843062" description="WD40 repeat protein" evidence="2">
    <location>
        <begin position="25"/>
        <end position="373"/>
    </location>
</feature>
<reference evidence="3" key="1">
    <citation type="submission" date="2022-06" db="EMBL/GenBank/DDBJ databases">
        <title>Aeoliella straminimaris, a novel planctomycete from sediments.</title>
        <authorList>
            <person name="Vitorino I.R."/>
            <person name="Lage O.M."/>
        </authorList>
    </citation>
    <scope>NUCLEOTIDE SEQUENCE</scope>
    <source>
        <strain evidence="3">ICT_H6.2</strain>
    </source>
</reference>
<dbReference type="Pfam" id="PF07676">
    <property type="entry name" value="PD40"/>
    <property type="match status" value="2"/>
</dbReference>
<dbReference type="EMBL" id="JAMXLR010000062">
    <property type="protein sequence ID" value="MCO6045933.1"/>
    <property type="molecule type" value="Genomic_DNA"/>
</dbReference>
<comment type="caution">
    <text evidence="3">The sequence shown here is derived from an EMBL/GenBank/DDBJ whole genome shotgun (WGS) entry which is preliminary data.</text>
</comment>
<protein>
    <recommendedName>
        <fullName evidence="5">WD40 repeat protein</fullName>
    </recommendedName>
</protein>
<gene>
    <name evidence="3" type="ORF">NG895_18695</name>
</gene>
<feature type="region of interest" description="Disordered" evidence="1">
    <location>
        <begin position="26"/>
        <end position="47"/>
    </location>
</feature>
<dbReference type="RefSeq" id="WP_252854049.1">
    <property type="nucleotide sequence ID" value="NZ_JAMXLR010000062.1"/>
</dbReference>
<evidence type="ECO:0000256" key="1">
    <source>
        <dbReference type="SAM" id="MobiDB-lite"/>
    </source>
</evidence>
<evidence type="ECO:0000256" key="2">
    <source>
        <dbReference type="SAM" id="SignalP"/>
    </source>
</evidence>
<keyword evidence="4" id="KW-1185">Reference proteome</keyword>
<dbReference type="InterPro" id="IPR011042">
    <property type="entry name" value="6-blade_b-propeller_TolB-like"/>
</dbReference>
<feature type="signal peptide" evidence="2">
    <location>
        <begin position="1"/>
        <end position="24"/>
    </location>
</feature>
<evidence type="ECO:0008006" key="5">
    <source>
        <dbReference type="Google" id="ProtNLM"/>
    </source>
</evidence>